<feature type="signal peptide" evidence="14">
    <location>
        <begin position="1"/>
        <end position="26"/>
    </location>
</feature>
<organism evidence="17 18">
    <name type="scientific">Dillenia turbinata</name>
    <dbReference type="NCBI Taxonomy" id="194707"/>
    <lineage>
        <taxon>Eukaryota</taxon>
        <taxon>Viridiplantae</taxon>
        <taxon>Streptophyta</taxon>
        <taxon>Embryophyta</taxon>
        <taxon>Tracheophyta</taxon>
        <taxon>Spermatophyta</taxon>
        <taxon>Magnoliopsida</taxon>
        <taxon>eudicotyledons</taxon>
        <taxon>Gunneridae</taxon>
        <taxon>Pentapetalae</taxon>
        <taxon>Dilleniales</taxon>
        <taxon>Dilleniaceae</taxon>
        <taxon>Dillenia</taxon>
    </lineage>
</organism>
<evidence type="ECO:0000259" key="16">
    <source>
        <dbReference type="PROSITE" id="PS51767"/>
    </source>
</evidence>
<dbReference type="Gene3D" id="1.10.225.10">
    <property type="entry name" value="Saposin-like"/>
    <property type="match status" value="1"/>
</dbReference>
<dbReference type="Pfam" id="PF05184">
    <property type="entry name" value="SapB_1"/>
    <property type="match status" value="1"/>
</dbReference>
<dbReference type="GO" id="GO:0004190">
    <property type="term" value="F:aspartic-type endopeptidase activity"/>
    <property type="evidence" value="ECO:0007669"/>
    <property type="project" value="UniProtKB-KW"/>
</dbReference>
<sequence length="504" mass="54695">MGQRYSWAAAICSWLFICSFLVPAFSDSLFRISLKKQPYDLNRFSAARTPRKIGKGIQNGVSGEHPDIIPLKNYLDAQYYGVIGIGSPPQNFTVIFDTGSSNLWVPSSKCLFSIACYFHSRYKAAKSTSYQEIGTPAEIHYGSGSISGFFSQDFVTVGTVVIEDQAFIEATREGSINFLLGKFDGILGLGFQEISVGNAVPVWYNMLSQYLVNEAIFSFWLNRDPLQQEGGEIVFGGVDPKHFKGQHTFVPVTKKGYWQFEMGELVLGNLPTGYCIDGCSAIVDSGSSLIAGPTTAIAEINHAIGAEGVASLECKEVVAQYGNLIWTLLVSGVQPDIVCSQIGLCIFGGDTNVSPGIKSVVEKNRTRDGVSLGEDPVCAACEMTVVWIQNQLKQKGTKEKVFEYVNELCESLPSPMGESVINCATISTMPTVKFTIGGKLFSLSPDQYILKTGQGIATVCLSGFVALDVPPPRGPIWILGDVFMGVYHTVFDYGNLEIGFTEAA</sequence>
<dbReference type="Pfam" id="PF03489">
    <property type="entry name" value="SapB_2"/>
    <property type="match status" value="1"/>
</dbReference>
<comment type="similarity">
    <text evidence="2 13">Belongs to the peptidase A1 family.</text>
</comment>
<dbReference type="GO" id="GO:0005773">
    <property type="term" value="C:vacuole"/>
    <property type="evidence" value="ECO:0007669"/>
    <property type="project" value="UniProtKB-SubCell"/>
</dbReference>
<dbReference type="Pfam" id="PF00026">
    <property type="entry name" value="Asp"/>
    <property type="match status" value="1"/>
</dbReference>
<evidence type="ECO:0000256" key="5">
    <source>
        <dbReference type="ARBA" id="ARBA00022729"/>
    </source>
</evidence>
<accession>A0AAN8UFA5</accession>
<keyword evidence="8" id="KW-0865">Zymogen</keyword>
<keyword evidence="5 14" id="KW-0732">Signal</keyword>
<dbReference type="Gene3D" id="2.40.70.10">
    <property type="entry name" value="Acid Proteases"/>
    <property type="match status" value="2"/>
</dbReference>
<dbReference type="SUPFAM" id="SSF50630">
    <property type="entry name" value="Acid proteases"/>
    <property type="match status" value="1"/>
</dbReference>
<name>A0AAN8UFA5_9MAGN</name>
<evidence type="ECO:0000256" key="6">
    <source>
        <dbReference type="ARBA" id="ARBA00022750"/>
    </source>
</evidence>
<dbReference type="EMBL" id="JBAMMX010000028">
    <property type="protein sequence ID" value="KAK6911704.1"/>
    <property type="molecule type" value="Genomic_DNA"/>
</dbReference>
<evidence type="ECO:0000256" key="1">
    <source>
        <dbReference type="ARBA" id="ARBA00004116"/>
    </source>
</evidence>
<dbReference type="PANTHER" id="PTHR47966:SF28">
    <property type="entry name" value="OS01G0290000 PROTEIN"/>
    <property type="match status" value="1"/>
</dbReference>
<feature type="disulfide bond" evidence="12">
    <location>
        <begin position="110"/>
        <end position="116"/>
    </location>
</feature>
<reference evidence="17 18" key="1">
    <citation type="submission" date="2023-12" db="EMBL/GenBank/DDBJ databases">
        <title>A high-quality genome assembly for Dillenia turbinata (Dilleniales).</title>
        <authorList>
            <person name="Chanderbali A."/>
        </authorList>
    </citation>
    <scope>NUCLEOTIDE SEQUENCE [LARGE SCALE GENOMIC DNA]</scope>
    <source>
        <strain evidence="17">LSX21</strain>
        <tissue evidence="17">Leaf</tissue>
    </source>
</reference>
<dbReference type="GO" id="GO:0006508">
    <property type="term" value="P:proteolysis"/>
    <property type="evidence" value="ECO:0007669"/>
    <property type="project" value="UniProtKB-KW"/>
</dbReference>
<dbReference type="InterPro" id="IPR008139">
    <property type="entry name" value="SaposinB_dom"/>
</dbReference>
<dbReference type="PROSITE" id="PS51767">
    <property type="entry name" value="PEPTIDASE_A1"/>
    <property type="match status" value="1"/>
</dbReference>
<dbReference type="PRINTS" id="PR00792">
    <property type="entry name" value="PEPSIN"/>
</dbReference>
<keyword evidence="6 13" id="KW-0064">Aspartyl protease</keyword>
<dbReference type="Proteomes" id="UP001370490">
    <property type="component" value="Unassembled WGS sequence"/>
</dbReference>
<keyword evidence="4 13" id="KW-0645">Protease</keyword>
<dbReference type="InterPro" id="IPR007856">
    <property type="entry name" value="SapB_1"/>
</dbReference>
<dbReference type="PROSITE" id="PS00141">
    <property type="entry name" value="ASP_PROTEASE"/>
    <property type="match status" value="2"/>
</dbReference>
<evidence type="ECO:0000256" key="10">
    <source>
        <dbReference type="ARBA" id="ARBA00023180"/>
    </source>
</evidence>
<dbReference type="InterPro" id="IPR011001">
    <property type="entry name" value="Saposin-like"/>
</dbReference>
<evidence type="ECO:0000256" key="2">
    <source>
        <dbReference type="ARBA" id="ARBA00007447"/>
    </source>
</evidence>
<gene>
    <name evidence="17" type="ORF">RJ641_023797</name>
</gene>
<feature type="chain" id="PRO_5042935046" evidence="14">
    <location>
        <begin position="27"/>
        <end position="504"/>
    </location>
</feature>
<evidence type="ECO:0000256" key="14">
    <source>
        <dbReference type="SAM" id="SignalP"/>
    </source>
</evidence>
<evidence type="ECO:0000256" key="4">
    <source>
        <dbReference type="ARBA" id="ARBA00022670"/>
    </source>
</evidence>
<dbReference type="AlphaFoldDB" id="A0AAN8UFA5"/>
<feature type="domain" description="Saposin B-type" evidence="15">
    <location>
        <begin position="309"/>
        <end position="349"/>
    </location>
</feature>
<keyword evidence="18" id="KW-1185">Reference proteome</keyword>
<evidence type="ECO:0000256" key="13">
    <source>
        <dbReference type="RuleBase" id="RU000454"/>
    </source>
</evidence>
<dbReference type="InterPro" id="IPR001461">
    <property type="entry name" value="Aspartic_peptidase_A1"/>
</dbReference>
<dbReference type="InterPro" id="IPR021109">
    <property type="entry name" value="Peptidase_aspartic_dom_sf"/>
</dbReference>
<dbReference type="FunFam" id="2.40.70.10:FF:000115">
    <property type="entry name" value="Lysosomal aspartic protease"/>
    <property type="match status" value="1"/>
</dbReference>
<evidence type="ECO:0000256" key="8">
    <source>
        <dbReference type="ARBA" id="ARBA00023145"/>
    </source>
</evidence>
<keyword evidence="7 13" id="KW-0378">Hydrolase</keyword>
<keyword evidence="9 12" id="KW-1015">Disulfide bond</keyword>
<feature type="active site" evidence="11">
    <location>
        <position position="97"/>
    </location>
</feature>
<dbReference type="FunFam" id="1.10.225.10:FF:000001">
    <property type="entry name" value="Aspartic proteinase A1"/>
    <property type="match status" value="1"/>
</dbReference>
<dbReference type="InterPro" id="IPR008138">
    <property type="entry name" value="SapB_2"/>
</dbReference>
<dbReference type="InterPro" id="IPR001969">
    <property type="entry name" value="Aspartic_peptidase_AS"/>
</dbReference>
<keyword evidence="3" id="KW-0926">Vacuole</keyword>
<dbReference type="SUPFAM" id="SSF47862">
    <property type="entry name" value="Saposin"/>
    <property type="match status" value="1"/>
</dbReference>
<proteinExistence type="inferred from homology"/>
<evidence type="ECO:0000256" key="12">
    <source>
        <dbReference type="PIRSR" id="PIRSR601461-2"/>
    </source>
</evidence>
<dbReference type="PANTHER" id="PTHR47966">
    <property type="entry name" value="BETA-SITE APP-CLEAVING ENZYME, ISOFORM A-RELATED"/>
    <property type="match status" value="1"/>
</dbReference>
<protein>
    <submittedName>
        <fullName evidence="17">Saposin-like type B, region 1</fullName>
    </submittedName>
</protein>
<dbReference type="PROSITE" id="PS50015">
    <property type="entry name" value="SAP_B"/>
    <property type="match status" value="2"/>
</dbReference>
<evidence type="ECO:0000259" key="15">
    <source>
        <dbReference type="PROSITE" id="PS50015"/>
    </source>
</evidence>
<evidence type="ECO:0000313" key="18">
    <source>
        <dbReference type="Proteomes" id="UP001370490"/>
    </source>
</evidence>
<evidence type="ECO:0000256" key="9">
    <source>
        <dbReference type="ARBA" id="ARBA00023157"/>
    </source>
</evidence>
<evidence type="ECO:0000313" key="17">
    <source>
        <dbReference type="EMBL" id="KAK6911704.1"/>
    </source>
</evidence>
<dbReference type="InterPro" id="IPR033121">
    <property type="entry name" value="PEPTIDASE_A1"/>
</dbReference>
<evidence type="ECO:0000256" key="7">
    <source>
        <dbReference type="ARBA" id="ARBA00022801"/>
    </source>
</evidence>
<keyword evidence="10" id="KW-0325">Glycoprotein</keyword>
<dbReference type="FunFam" id="2.40.70.10:FF:000044">
    <property type="entry name" value="Lysosomal aspartic protease"/>
    <property type="match status" value="1"/>
</dbReference>
<comment type="caution">
    <text evidence="17">The sequence shown here is derived from an EMBL/GenBank/DDBJ whole genome shotgun (WGS) entry which is preliminary data.</text>
</comment>
<evidence type="ECO:0000256" key="11">
    <source>
        <dbReference type="PIRSR" id="PIRSR601461-1"/>
    </source>
</evidence>
<evidence type="ECO:0000256" key="3">
    <source>
        <dbReference type="ARBA" id="ARBA00022554"/>
    </source>
</evidence>
<comment type="subcellular location">
    <subcellularLocation>
        <location evidence="1">Vacuole</location>
    </subcellularLocation>
</comment>
<dbReference type="GO" id="GO:0006629">
    <property type="term" value="P:lipid metabolic process"/>
    <property type="evidence" value="ECO:0007669"/>
    <property type="project" value="InterPro"/>
</dbReference>
<feature type="domain" description="Peptidase A1" evidence="16">
    <location>
        <begin position="79"/>
        <end position="501"/>
    </location>
</feature>
<feature type="domain" description="Saposin B-type" evidence="15">
    <location>
        <begin position="374"/>
        <end position="415"/>
    </location>
</feature>
<feature type="active site" evidence="11">
    <location>
        <position position="284"/>
    </location>
</feature>